<organism evidence="2 3">
    <name type="scientific">Candidatus Tokpelaia hoelldobleri</name>
    <dbReference type="NCBI Taxonomy" id="1902579"/>
    <lineage>
        <taxon>Bacteria</taxon>
        <taxon>Pseudomonadati</taxon>
        <taxon>Pseudomonadota</taxon>
        <taxon>Alphaproteobacteria</taxon>
        <taxon>Hyphomicrobiales</taxon>
        <taxon>Candidatus Tokpelaia</taxon>
    </lineage>
</organism>
<dbReference type="InterPro" id="IPR008523">
    <property type="entry name" value="DUF805"/>
</dbReference>
<dbReference type="AlphaFoldDB" id="A0A1U9JWN1"/>
<dbReference type="PANTHER" id="PTHR34980:SF2">
    <property type="entry name" value="INNER MEMBRANE PROTEIN YHAH-RELATED"/>
    <property type="match status" value="1"/>
</dbReference>
<keyword evidence="1" id="KW-1133">Transmembrane helix</keyword>
<name>A0A1U9JWN1_9HYPH</name>
<evidence type="ECO:0000313" key="2">
    <source>
        <dbReference type="EMBL" id="AQS42287.1"/>
    </source>
</evidence>
<keyword evidence="3" id="KW-1185">Reference proteome</keyword>
<dbReference type="PANTHER" id="PTHR34980">
    <property type="entry name" value="INNER MEMBRANE PROTEIN-RELATED-RELATED"/>
    <property type="match status" value="1"/>
</dbReference>
<dbReference type="KEGG" id="thd:BHV28_16090"/>
<accession>A0A1U9JWN1</accession>
<gene>
    <name evidence="2" type="primary">yhaH</name>
    <name evidence="2" type="ORF">BHV28_16090</name>
</gene>
<keyword evidence="1" id="KW-0812">Transmembrane</keyword>
<dbReference type="GO" id="GO:0005886">
    <property type="term" value="C:plasma membrane"/>
    <property type="evidence" value="ECO:0007669"/>
    <property type="project" value="TreeGrafter"/>
</dbReference>
<reference evidence="2 3" key="1">
    <citation type="journal article" date="2010" name="Science">
        <title>Genomic comparison of the ants Camponotus floridanus and Harpegnathos saltator.</title>
        <authorList>
            <person name="Bonasio R."/>
            <person name="Zhang G."/>
            <person name="Ye C."/>
            <person name="Mutti N.S."/>
            <person name="Fang X."/>
            <person name="Qin N."/>
            <person name="Donahue G."/>
            <person name="Yang P."/>
            <person name="Li Q."/>
            <person name="Li C."/>
            <person name="Zhang P."/>
            <person name="Huang Z."/>
            <person name="Berger S.L."/>
            <person name="Reinberg D."/>
            <person name="Wang J."/>
            <person name="Liebig J."/>
        </authorList>
    </citation>
    <scope>NUCLEOTIDE SEQUENCE [LARGE SCALE GENOMIC DNA]</scope>
    <source>
        <strain evidence="2 3">Hsal</strain>
    </source>
</reference>
<dbReference type="Pfam" id="PF05656">
    <property type="entry name" value="DUF805"/>
    <property type="match status" value="1"/>
</dbReference>
<evidence type="ECO:0000256" key="1">
    <source>
        <dbReference type="SAM" id="Phobius"/>
    </source>
</evidence>
<protein>
    <submittedName>
        <fullName evidence="2">Membrane protein</fullName>
    </submittedName>
</protein>
<dbReference type="STRING" id="1902579.BHV28_16090"/>
<feature type="transmembrane region" description="Helical" evidence="1">
    <location>
        <begin position="84"/>
        <end position="105"/>
    </location>
</feature>
<dbReference type="EMBL" id="CP017315">
    <property type="protein sequence ID" value="AQS42287.1"/>
    <property type="molecule type" value="Genomic_DNA"/>
</dbReference>
<keyword evidence="1" id="KW-0472">Membrane</keyword>
<dbReference type="Proteomes" id="UP000188912">
    <property type="component" value="Chromosome"/>
</dbReference>
<reference evidence="2 3" key="2">
    <citation type="journal article" date="2016" name="Sci. Rep.">
        <title>The genome of Rhizobiales bacteria in predatory ants reveals urease gene functions but no genes for nitrogen fixation.</title>
        <authorList>
            <person name="Neuvonen M.M."/>
            <person name="Tamarit D."/>
            <person name="Naslund K."/>
            <person name="Liebig J."/>
            <person name="Feldhaar H."/>
            <person name="Moran N.A."/>
            <person name="Guy L."/>
            <person name="Andersson S.G."/>
        </authorList>
    </citation>
    <scope>NUCLEOTIDE SEQUENCE [LARGE SCALE GENOMIC DNA]</scope>
    <source>
        <strain evidence="2 3">Hsal</strain>
    </source>
</reference>
<feature type="transmembrane region" description="Helical" evidence="1">
    <location>
        <begin position="23"/>
        <end position="40"/>
    </location>
</feature>
<sequence>MRWYLQAFRKYVVFKGRAERREFWYFLLFQIFAVMLISFLERQFAIANPEIYMGRVTVFYLLITFVPALAVTVRRLHDSGFSGWWVLLGFIPAIGVIIILVLAALPGAASRRYG</sequence>
<proteinExistence type="predicted"/>
<feature type="transmembrane region" description="Helical" evidence="1">
    <location>
        <begin position="52"/>
        <end position="72"/>
    </location>
</feature>
<evidence type="ECO:0000313" key="3">
    <source>
        <dbReference type="Proteomes" id="UP000188912"/>
    </source>
</evidence>